<name>A0A249MYT0_SPHXE</name>
<organism evidence="7 9">
    <name type="scientific">Sphingobium xenophagum</name>
    <dbReference type="NCBI Taxonomy" id="121428"/>
    <lineage>
        <taxon>Bacteria</taxon>
        <taxon>Pseudomonadati</taxon>
        <taxon>Pseudomonadota</taxon>
        <taxon>Alphaproteobacteria</taxon>
        <taxon>Sphingomonadales</taxon>
        <taxon>Sphingomonadaceae</taxon>
        <taxon>Sphingobium</taxon>
    </lineage>
</organism>
<reference evidence="7 9" key="2">
    <citation type="submission" date="2017-08" db="EMBL/GenBank/DDBJ databases">
        <title>Whole Genome Sequence of Sphingobium hydrophobicum C1: Insights into Adaption to the Electronic-waste Contaminated Sediment.</title>
        <authorList>
            <person name="Song D."/>
            <person name="Chen X."/>
            <person name="Xu M."/>
        </authorList>
    </citation>
    <scope>NUCLEOTIDE SEQUENCE [LARGE SCALE GENOMIC DNA]</scope>
    <source>
        <strain evidence="7 9">C1</strain>
    </source>
</reference>
<keyword evidence="4 5" id="KW-0472">Membrane</keyword>
<keyword evidence="2 5" id="KW-0812">Transmembrane</keyword>
<protein>
    <submittedName>
        <fullName evidence="7 8">MFS transporter</fullName>
    </submittedName>
</protein>
<dbReference type="Gene3D" id="1.20.1250.20">
    <property type="entry name" value="MFS general substrate transporter like domains"/>
    <property type="match status" value="2"/>
</dbReference>
<dbReference type="InterPro" id="IPR020846">
    <property type="entry name" value="MFS_dom"/>
</dbReference>
<dbReference type="RefSeq" id="WP_017182412.1">
    <property type="nucleotide sequence ID" value="NZ_BBQY01000038.1"/>
</dbReference>
<accession>A0A401J766</accession>
<evidence type="ECO:0000256" key="4">
    <source>
        <dbReference type="ARBA" id="ARBA00023136"/>
    </source>
</evidence>
<feature type="transmembrane region" description="Helical" evidence="5">
    <location>
        <begin position="288"/>
        <end position="310"/>
    </location>
</feature>
<feature type="transmembrane region" description="Helical" evidence="5">
    <location>
        <begin position="220"/>
        <end position="242"/>
    </location>
</feature>
<evidence type="ECO:0000256" key="2">
    <source>
        <dbReference type="ARBA" id="ARBA00022692"/>
    </source>
</evidence>
<feature type="domain" description="Major facilitator superfamily (MFS) profile" evidence="6">
    <location>
        <begin position="20"/>
        <end position="402"/>
    </location>
</feature>
<feature type="transmembrane region" description="Helical" evidence="5">
    <location>
        <begin position="56"/>
        <end position="75"/>
    </location>
</feature>
<dbReference type="AlphaFoldDB" id="A0A249MYT0"/>
<evidence type="ECO:0000259" key="6">
    <source>
        <dbReference type="PROSITE" id="PS50850"/>
    </source>
</evidence>
<evidence type="ECO:0000313" key="8">
    <source>
        <dbReference type="EMBL" id="GBH32496.1"/>
    </source>
</evidence>
<accession>A0A249MYT0</accession>
<dbReference type="PROSITE" id="PS50850">
    <property type="entry name" value="MFS"/>
    <property type="match status" value="1"/>
</dbReference>
<dbReference type="InterPro" id="IPR036259">
    <property type="entry name" value="MFS_trans_sf"/>
</dbReference>
<evidence type="ECO:0000313" key="10">
    <source>
        <dbReference type="Proteomes" id="UP000290975"/>
    </source>
</evidence>
<dbReference type="EMBL" id="CP022746">
    <property type="protein sequence ID" value="ASY46279.1"/>
    <property type="molecule type" value="Genomic_DNA"/>
</dbReference>
<feature type="transmembrane region" description="Helical" evidence="5">
    <location>
        <begin position="87"/>
        <end position="105"/>
    </location>
</feature>
<dbReference type="GO" id="GO:0046943">
    <property type="term" value="F:carboxylic acid transmembrane transporter activity"/>
    <property type="evidence" value="ECO:0007669"/>
    <property type="project" value="TreeGrafter"/>
</dbReference>
<dbReference type="EMBL" id="BBQY01000038">
    <property type="protein sequence ID" value="GBH32496.1"/>
    <property type="molecule type" value="Genomic_DNA"/>
</dbReference>
<proteinExistence type="predicted"/>
<evidence type="ECO:0000313" key="7">
    <source>
        <dbReference type="EMBL" id="ASY46279.1"/>
    </source>
</evidence>
<feature type="transmembrane region" description="Helical" evidence="5">
    <location>
        <begin position="316"/>
        <end position="336"/>
    </location>
</feature>
<feature type="transmembrane region" description="Helical" evidence="5">
    <location>
        <begin position="111"/>
        <end position="135"/>
    </location>
</feature>
<dbReference type="Pfam" id="PF07690">
    <property type="entry name" value="MFS_1"/>
    <property type="match status" value="1"/>
</dbReference>
<dbReference type="KEGG" id="shyd:CJD35_17565"/>
<feature type="transmembrane region" description="Helical" evidence="5">
    <location>
        <begin position="262"/>
        <end position="281"/>
    </location>
</feature>
<feature type="transmembrane region" description="Helical" evidence="5">
    <location>
        <begin position="378"/>
        <end position="398"/>
    </location>
</feature>
<feature type="transmembrane region" description="Helical" evidence="5">
    <location>
        <begin position="147"/>
        <end position="168"/>
    </location>
</feature>
<dbReference type="SUPFAM" id="SSF103473">
    <property type="entry name" value="MFS general substrate transporter"/>
    <property type="match status" value="1"/>
</dbReference>
<keyword evidence="10" id="KW-1185">Reference proteome</keyword>
<dbReference type="STRING" id="1192759.GCA_000277525_01549"/>
<dbReference type="Proteomes" id="UP000290975">
    <property type="component" value="Unassembled WGS sequence"/>
</dbReference>
<reference evidence="8 10" key="1">
    <citation type="submission" date="2014-12" db="EMBL/GenBank/DDBJ databases">
        <title>Whole genome sequencing of Sphingobium xenophagum OW59.</title>
        <authorList>
            <person name="Ohta Y."/>
            <person name="Nishi S."/>
            <person name="Hatada Y."/>
        </authorList>
    </citation>
    <scope>NUCLEOTIDE SEQUENCE [LARGE SCALE GENOMIC DNA]</scope>
    <source>
        <strain evidence="8 10">OW59</strain>
    </source>
</reference>
<dbReference type="PANTHER" id="PTHR23508">
    <property type="entry name" value="CARBOXYLIC ACID TRANSPORTER PROTEIN HOMOLOG"/>
    <property type="match status" value="1"/>
</dbReference>
<evidence type="ECO:0000313" key="9">
    <source>
        <dbReference type="Proteomes" id="UP000217141"/>
    </source>
</evidence>
<dbReference type="InterPro" id="IPR011701">
    <property type="entry name" value="MFS"/>
</dbReference>
<sequence length="412" mass="42501">MTRPQDMGITPSFTPRLILSLLLCGLVLFVDGYDLAAMPLALPHIAKALDIPPARFGFALSAVLLGLGVGAVLLAPLGDRFGRRRMITLSVICIGLLTMATASGTNIASFIIWRLLTGLALGACLPNVTALAAIWAPPGRRASTLTIVSLGISFGAIVAGLIAPPLIALGGWRALFLLPGAATLLLALALFLLFPPEKKAEPGTDARAVRPLARILRRPLRFPTIVFALLYGINAFGLYLIISWTPTLLPQAGFTLDQAARSITIIQSGGLVIALALAWLIDRNHAVLALAGAYVTIIAAFALLAILSTGTLSTNLLLLVAGGGIVGVHLCIMAVVTGVFPPDCLATAIGFGVAVARIGAIGGPLAGGWLIGNGAGPGSFFLFAILPMALCLLITFALPAARRAGQSGCDHP</sequence>
<evidence type="ECO:0000256" key="1">
    <source>
        <dbReference type="ARBA" id="ARBA00004141"/>
    </source>
</evidence>
<evidence type="ECO:0000256" key="3">
    <source>
        <dbReference type="ARBA" id="ARBA00022989"/>
    </source>
</evidence>
<dbReference type="Proteomes" id="UP000217141">
    <property type="component" value="Chromosome II"/>
</dbReference>
<feature type="transmembrane region" description="Helical" evidence="5">
    <location>
        <begin position="348"/>
        <end position="372"/>
    </location>
</feature>
<dbReference type="PANTHER" id="PTHR23508:SF10">
    <property type="entry name" value="CARBOXYLIC ACID TRANSPORTER PROTEIN HOMOLOG"/>
    <property type="match status" value="1"/>
</dbReference>
<feature type="transmembrane region" description="Helical" evidence="5">
    <location>
        <begin position="174"/>
        <end position="194"/>
    </location>
</feature>
<keyword evidence="3 5" id="KW-1133">Transmembrane helix</keyword>
<comment type="subcellular location">
    <subcellularLocation>
        <location evidence="1">Membrane</location>
        <topology evidence="1">Multi-pass membrane protein</topology>
    </subcellularLocation>
</comment>
<evidence type="ECO:0000256" key="5">
    <source>
        <dbReference type="SAM" id="Phobius"/>
    </source>
</evidence>
<dbReference type="GO" id="GO:0005886">
    <property type="term" value="C:plasma membrane"/>
    <property type="evidence" value="ECO:0007669"/>
    <property type="project" value="TreeGrafter"/>
</dbReference>
<gene>
    <name evidence="7" type="ORF">CJD35_17565</name>
    <name evidence="8" type="ORF">MBESOW_P3727</name>
</gene>